<dbReference type="InterPro" id="IPR011009">
    <property type="entry name" value="Kinase-like_dom_sf"/>
</dbReference>
<dbReference type="Gene3D" id="3.90.1200.10">
    <property type="match status" value="1"/>
</dbReference>
<protein>
    <submittedName>
        <fullName evidence="2">Aminoglycoside phosphotransferase</fullName>
    </submittedName>
</protein>
<reference evidence="2" key="1">
    <citation type="submission" date="2021-01" db="EMBL/GenBank/DDBJ databases">
        <title>Whole genome shotgun sequence of Virgisporangium ochraceum NBRC 16418.</title>
        <authorList>
            <person name="Komaki H."/>
            <person name="Tamura T."/>
        </authorList>
    </citation>
    <scope>NUCLEOTIDE SEQUENCE</scope>
    <source>
        <strain evidence="2">NBRC 16418</strain>
    </source>
</reference>
<feature type="domain" description="Aminoglycoside phosphotransferase" evidence="1">
    <location>
        <begin position="61"/>
        <end position="222"/>
    </location>
</feature>
<dbReference type="SUPFAM" id="SSF56112">
    <property type="entry name" value="Protein kinase-like (PK-like)"/>
    <property type="match status" value="1"/>
</dbReference>
<dbReference type="RefSeq" id="WP_203928231.1">
    <property type="nucleotide sequence ID" value="NZ_BOPH01000039.1"/>
</dbReference>
<gene>
    <name evidence="2" type="ORF">Voc01_031960</name>
</gene>
<evidence type="ECO:0000259" key="1">
    <source>
        <dbReference type="Pfam" id="PF01636"/>
    </source>
</evidence>
<sequence length="276" mass="28846">MRRLVGWARRVGGNAACGPVAVLSGRTEELVVGAGSLVVKQHPQPVPRATLLLADRRRDIFVPPLAASEVGGWPVTLWPRGVPVREADLHGPGPWAAAGGLLATLHRTPAPPGTPPCGAPARVERALDRLAAGPPGFRSKIICDALGTVRVPHARPTTLVHGDFHLGQVVSLGGARRLIDLDTVGLGDPAWDLARMAAWYLAGVVPAEAWTVFLTAYGAAGGPAVVPGADPWPVLDQYARTLAAQTAALAVVNQDLDTAETFVAACRRMLTMAGDR</sequence>
<keyword evidence="3" id="KW-1185">Reference proteome</keyword>
<comment type="caution">
    <text evidence="2">The sequence shown here is derived from an EMBL/GenBank/DDBJ whole genome shotgun (WGS) entry which is preliminary data.</text>
</comment>
<dbReference type="EMBL" id="BOPH01000039">
    <property type="protein sequence ID" value="GIJ68279.1"/>
    <property type="molecule type" value="Genomic_DNA"/>
</dbReference>
<dbReference type="Pfam" id="PF01636">
    <property type="entry name" value="APH"/>
    <property type="match status" value="1"/>
</dbReference>
<evidence type="ECO:0000313" key="3">
    <source>
        <dbReference type="Proteomes" id="UP000635606"/>
    </source>
</evidence>
<organism evidence="2 3">
    <name type="scientific">Virgisporangium ochraceum</name>
    <dbReference type="NCBI Taxonomy" id="65505"/>
    <lineage>
        <taxon>Bacteria</taxon>
        <taxon>Bacillati</taxon>
        <taxon>Actinomycetota</taxon>
        <taxon>Actinomycetes</taxon>
        <taxon>Micromonosporales</taxon>
        <taxon>Micromonosporaceae</taxon>
        <taxon>Virgisporangium</taxon>
    </lineage>
</organism>
<name>A0A8J3ZQX7_9ACTN</name>
<evidence type="ECO:0000313" key="2">
    <source>
        <dbReference type="EMBL" id="GIJ68279.1"/>
    </source>
</evidence>
<dbReference type="AlphaFoldDB" id="A0A8J3ZQX7"/>
<accession>A0A8J3ZQX7</accession>
<dbReference type="Proteomes" id="UP000635606">
    <property type="component" value="Unassembled WGS sequence"/>
</dbReference>
<proteinExistence type="predicted"/>
<dbReference type="InterPro" id="IPR002575">
    <property type="entry name" value="Aminoglycoside_PTrfase"/>
</dbReference>